<reference evidence="1" key="1">
    <citation type="submission" date="2020-10" db="EMBL/GenBank/DDBJ databases">
        <authorList>
            <person name="Gilroy R."/>
        </authorList>
    </citation>
    <scope>NUCLEOTIDE SEQUENCE</scope>
    <source>
        <strain evidence="1">1748</strain>
    </source>
</reference>
<dbReference type="AlphaFoldDB" id="A0A9D9GSC0"/>
<dbReference type="NCBIfam" id="TIGR00099">
    <property type="entry name" value="Cof-subfamily"/>
    <property type="match status" value="1"/>
</dbReference>
<dbReference type="InterPro" id="IPR000150">
    <property type="entry name" value="Cof"/>
</dbReference>
<dbReference type="SFLD" id="SFLDS00003">
    <property type="entry name" value="Haloacid_Dehalogenase"/>
    <property type="match status" value="1"/>
</dbReference>
<organism evidence="1 2">
    <name type="scientific">Candidatus Scatoplasma merdavium</name>
    <dbReference type="NCBI Taxonomy" id="2840932"/>
    <lineage>
        <taxon>Bacteria</taxon>
        <taxon>Bacillati</taxon>
        <taxon>Bacillota</taxon>
        <taxon>Bacilli</taxon>
        <taxon>Bacillales</taxon>
        <taxon>Candidatus Scatoplasma</taxon>
    </lineage>
</organism>
<dbReference type="Proteomes" id="UP000823629">
    <property type="component" value="Unassembled WGS sequence"/>
</dbReference>
<dbReference type="PANTHER" id="PTHR10000:SF23">
    <property type="entry name" value="5-AMINO-6-(5-PHOSPHO-D-RIBITYLAMINO)URACIL PHOSPHATASE YITU"/>
    <property type="match status" value="1"/>
</dbReference>
<accession>A0A9D9GSC0</accession>
<reference evidence="1" key="2">
    <citation type="journal article" date="2021" name="PeerJ">
        <title>Extensive microbial diversity within the chicken gut microbiome revealed by metagenomics and culture.</title>
        <authorList>
            <person name="Gilroy R."/>
            <person name="Ravi A."/>
            <person name="Getino M."/>
            <person name="Pursley I."/>
            <person name="Horton D.L."/>
            <person name="Alikhan N.F."/>
            <person name="Baker D."/>
            <person name="Gharbi K."/>
            <person name="Hall N."/>
            <person name="Watson M."/>
            <person name="Adriaenssens E.M."/>
            <person name="Foster-Nyarko E."/>
            <person name="Jarju S."/>
            <person name="Secka A."/>
            <person name="Antonio M."/>
            <person name="Oren A."/>
            <person name="Chaudhuri R.R."/>
            <person name="La Ragione R."/>
            <person name="Hildebrand F."/>
            <person name="Pallen M.J."/>
        </authorList>
    </citation>
    <scope>NUCLEOTIDE SEQUENCE</scope>
    <source>
        <strain evidence="1">1748</strain>
    </source>
</reference>
<dbReference type="InterPro" id="IPR036412">
    <property type="entry name" value="HAD-like_sf"/>
</dbReference>
<dbReference type="Gene3D" id="3.40.50.1000">
    <property type="entry name" value="HAD superfamily/HAD-like"/>
    <property type="match status" value="1"/>
</dbReference>
<dbReference type="GO" id="GO:0000287">
    <property type="term" value="F:magnesium ion binding"/>
    <property type="evidence" value="ECO:0007669"/>
    <property type="project" value="TreeGrafter"/>
</dbReference>
<protein>
    <submittedName>
        <fullName evidence="1">HAD family phosphatase</fullName>
    </submittedName>
</protein>
<dbReference type="GO" id="GO:0005829">
    <property type="term" value="C:cytosol"/>
    <property type="evidence" value="ECO:0007669"/>
    <property type="project" value="TreeGrafter"/>
</dbReference>
<dbReference type="SFLD" id="SFLDG01140">
    <property type="entry name" value="C2.B:_Phosphomannomutase_and_P"/>
    <property type="match status" value="1"/>
</dbReference>
<dbReference type="Gene3D" id="3.30.1240.10">
    <property type="match status" value="1"/>
</dbReference>
<evidence type="ECO:0000313" key="1">
    <source>
        <dbReference type="EMBL" id="MBO8414669.1"/>
    </source>
</evidence>
<dbReference type="GO" id="GO:0016791">
    <property type="term" value="F:phosphatase activity"/>
    <property type="evidence" value="ECO:0007669"/>
    <property type="project" value="TreeGrafter"/>
</dbReference>
<name>A0A9D9GSC0_9BACL</name>
<dbReference type="CDD" id="cd07516">
    <property type="entry name" value="HAD_Pase"/>
    <property type="match status" value="1"/>
</dbReference>
<dbReference type="SUPFAM" id="SSF56784">
    <property type="entry name" value="HAD-like"/>
    <property type="match status" value="1"/>
</dbReference>
<dbReference type="Pfam" id="PF08282">
    <property type="entry name" value="Hydrolase_3"/>
    <property type="match status" value="1"/>
</dbReference>
<dbReference type="PANTHER" id="PTHR10000">
    <property type="entry name" value="PHOSPHOSERINE PHOSPHATASE"/>
    <property type="match status" value="1"/>
</dbReference>
<proteinExistence type="predicted"/>
<sequence length="279" mass="32078">MKKQRIIVLDMDGSLLDDNKKISQKSVNFLKKVQAYSYKIVLASGRPFRAVKPYYEQLGLDTLVICYNGAVIYNPQTSKFLYKKTYPREYILNIVETIGESNFENIVVEDFNHLEYLEKNDTLSVFAHPYDMKITYGDFKTNLPKEPLSCVFALKDKKDVPLFIKLGANKKHRNINVRFWDGTLLAETYFSDINKYTSLLKVLEYYNIPIENSICFGDGDNDLEMVSQAGIGVAMKNSTSKFLKQSADMLTLEDNNHDGIAETLKVLIPEVNDEVYFYN</sequence>
<evidence type="ECO:0000313" key="2">
    <source>
        <dbReference type="Proteomes" id="UP000823629"/>
    </source>
</evidence>
<dbReference type="InterPro" id="IPR006379">
    <property type="entry name" value="HAD-SF_hydro_IIB"/>
</dbReference>
<gene>
    <name evidence="1" type="ORF">IAC78_04300</name>
</gene>
<comment type="caution">
    <text evidence="1">The sequence shown here is derived from an EMBL/GenBank/DDBJ whole genome shotgun (WGS) entry which is preliminary data.</text>
</comment>
<dbReference type="EMBL" id="JADING010000125">
    <property type="protein sequence ID" value="MBO8414669.1"/>
    <property type="molecule type" value="Genomic_DNA"/>
</dbReference>
<dbReference type="NCBIfam" id="TIGR01484">
    <property type="entry name" value="HAD-SF-IIB"/>
    <property type="match status" value="1"/>
</dbReference>
<dbReference type="InterPro" id="IPR023214">
    <property type="entry name" value="HAD_sf"/>
</dbReference>